<gene>
    <name evidence="2" type="ORF">EV384_3628</name>
</gene>
<comment type="caution">
    <text evidence="2">The sequence shown here is derived from an EMBL/GenBank/DDBJ whole genome shotgun (WGS) entry which is preliminary data.</text>
</comment>
<dbReference type="RefSeq" id="WP_242624133.1">
    <property type="nucleotide sequence ID" value="NZ_SHLD01000001.1"/>
</dbReference>
<dbReference type="Proteomes" id="UP000294114">
    <property type="component" value="Unassembled WGS sequence"/>
</dbReference>
<keyword evidence="3" id="KW-1185">Reference proteome</keyword>
<organism evidence="2 3">
    <name type="scientific">Micromonospora kangleipakensis</name>
    <dbReference type="NCBI Taxonomy" id="1077942"/>
    <lineage>
        <taxon>Bacteria</taxon>
        <taxon>Bacillati</taxon>
        <taxon>Actinomycetota</taxon>
        <taxon>Actinomycetes</taxon>
        <taxon>Micromonosporales</taxon>
        <taxon>Micromonosporaceae</taxon>
        <taxon>Micromonospora</taxon>
    </lineage>
</organism>
<evidence type="ECO:0000313" key="2">
    <source>
        <dbReference type="EMBL" id="RZU75104.1"/>
    </source>
</evidence>
<dbReference type="EMBL" id="SHLD01000001">
    <property type="protein sequence ID" value="RZU75104.1"/>
    <property type="molecule type" value="Genomic_DNA"/>
</dbReference>
<feature type="region of interest" description="Disordered" evidence="1">
    <location>
        <begin position="73"/>
        <end position="98"/>
    </location>
</feature>
<protein>
    <submittedName>
        <fullName evidence="2">Uncharacterized protein</fullName>
    </submittedName>
</protein>
<evidence type="ECO:0000313" key="3">
    <source>
        <dbReference type="Proteomes" id="UP000294114"/>
    </source>
</evidence>
<evidence type="ECO:0000256" key="1">
    <source>
        <dbReference type="SAM" id="MobiDB-lite"/>
    </source>
</evidence>
<name>A0A4Q8BBB6_9ACTN</name>
<accession>A0A4Q8BBB6</accession>
<dbReference type="AlphaFoldDB" id="A0A4Q8BBB6"/>
<feature type="compositionally biased region" description="Basic residues" evidence="1">
    <location>
        <begin position="73"/>
        <end position="89"/>
    </location>
</feature>
<reference evidence="2 3" key="1">
    <citation type="submission" date="2019-02" db="EMBL/GenBank/DDBJ databases">
        <title>Sequencing the genomes of 1000 actinobacteria strains.</title>
        <authorList>
            <person name="Klenk H.-P."/>
        </authorList>
    </citation>
    <scope>NUCLEOTIDE SEQUENCE [LARGE SCALE GENOMIC DNA]</scope>
    <source>
        <strain evidence="2 3">DSM 45612</strain>
    </source>
</reference>
<proteinExistence type="predicted"/>
<sequence length="98" mass="10766">MSAPTGDNDSLHELEAEVKAELAMAESSHPEEAIKLPVTEWLFDPADAQRDDVGLRSLLGAVETLATPIRAPHGRTCLRPRTTPTRRIHLSNSRNESL</sequence>